<accession>A0A919UKV6</accession>
<dbReference type="AlphaFoldDB" id="A0A919UKV6"/>
<comment type="caution">
    <text evidence="2">The sequence shown here is derived from an EMBL/GenBank/DDBJ whole genome shotgun (WGS) entry which is preliminary data.</text>
</comment>
<keyword evidence="3" id="KW-1185">Reference proteome</keyword>
<dbReference type="RefSeq" id="WP_204038590.1">
    <property type="nucleotide sequence ID" value="NZ_BOOA01000001.1"/>
</dbReference>
<dbReference type="Proteomes" id="UP000640052">
    <property type="component" value="Unassembled WGS sequence"/>
</dbReference>
<evidence type="ECO:0000313" key="3">
    <source>
        <dbReference type="Proteomes" id="UP000640052"/>
    </source>
</evidence>
<sequence>MTTRSRIHPARAALAAAAAAAPLVALALATSTSTANAATTHPTTPNPTVTWATYEYHWGPYHAKNEKAKAEGDVIADVAPEIKSNRVRVKGELWNLDHGKCAVLEIKIHRARDRWDWHDVKWCGPNYKSFNVSKRNVDLVKVRVSQSDKWGRHLFNKGQWQTIYDLNGKVPSKM</sequence>
<feature type="chain" id="PRO_5038047722" evidence="1">
    <location>
        <begin position="38"/>
        <end position="174"/>
    </location>
</feature>
<evidence type="ECO:0000313" key="2">
    <source>
        <dbReference type="EMBL" id="GIH21708.1"/>
    </source>
</evidence>
<dbReference type="EMBL" id="BOOA01000001">
    <property type="protein sequence ID" value="GIH21708.1"/>
    <property type="molecule type" value="Genomic_DNA"/>
</dbReference>
<proteinExistence type="predicted"/>
<organism evidence="2 3">
    <name type="scientific">Acrocarpospora phusangensis</name>
    <dbReference type="NCBI Taxonomy" id="1070424"/>
    <lineage>
        <taxon>Bacteria</taxon>
        <taxon>Bacillati</taxon>
        <taxon>Actinomycetota</taxon>
        <taxon>Actinomycetes</taxon>
        <taxon>Streptosporangiales</taxon>
        <taxon>Streptosporangiaceae</taxon>
        <taxon>Acrocarpospora</taxon>
    </lineage>
</organism>
<feature type="signal peptide" evidence="1">
    <location>
        <begin position="1"/>
        <end position="37"/>
    </location>
</feature>
<evidence type="ECO:0000256" key="1">
    <source>
        <dbReference type="SAM" id="SignalP"/>
    </source>
</evidence>
<reference evidence="2" key="1">
    <citation type="submission" date="2021-01" db="EMBL/GenBank/DDBJ databases">
        <title>Whole genome shotgun sequence of Acrocarpospora phusangensis NBRC 108782.</title>
        <authorList>
            <person name="Komaki H."/>
            <person name="Tamura T."/>
        </authorList>
    </citation>
    <scope>NUCLEOTIDE SEQUENCE</scope>
    <source>
        <strain evidence="2">NBRC 108782</strain>
    </source>
</reference>
<gene>
    <name evidence="2" type="ORF">Aph01nite_00180</name>
</gene>
<protein>
    <submittedName>
        <fullName evidence="2">Uncharacterized protein</fullName>
    </submittedName>
</protein>
<keyword evidence="1" id="KW-0732">Signal</keyword>
<name>A0A919UKV6_9ACTN</name>